<feature type="transmembrane region" description="Helical" evidence="8">
    <location>
        <begin position="201"/>
        <end position="219"/>
    </location>
</feature>
<feature type="transmembrane region" description="Helical" evidence="8">
    <location>
        <begin position="389"/>
        <end position="408"/>
    </location>
</feature>
<dbReference type="OrthoDB" id="434240at2759"/>
<comment type="subcellular location">
    <subcellularLocation>
        <location evidence="8">Cell membrane</location>
        <topology evidence="8">Multi-pass membrane protein</topology>
    </subcellularLocation>
    <subcellularLocation>
        <location evidence="1">Membrane</location>
        <topology evidence="1">Multi-pass membrane protein</topology>
    </subcellularLocation>
</comment>
<dbReference type="Gene3D" id="1.20.1250.20">
    <property type="entry name" value="MFS general substrate transporter like domains"/>
    <property type="match status" value="2"/>
</dbReference>
<evidence type="ECO:0000256" key="8">
    <source>
        <dbReference type="RuleBase" id="RU366033"/>
    </source>
</evidence>
<dbReference type="EMBL" id="ML732161">
    <property type="protein sequence ID" value="KAB8078158.1"/>
    <property type="molecule type" value="Genomic_DNA"/>
</dbReference>
<dbReference type="InterPro" id="IPR020846">
    <property type="entry name" value="MFS_dom"/>
</dbReference>
<dbReference type="GO" id="GO:0042128">
    <property type="term" value="P:nitrate assimilation"/>
    <property type="evidence" value="ECO:0007669"/>
    <property type="project" value="UniProtKB-UniRule"/>
</dbReference>
<protein>
    <recommendedName>
        <fullName evidence="8">Nitrate/nitrite transporter</fullName>
    </recommendedName>
</protein>
<feature type="transmembrane region" description="Helical" evidence="8">
    <location>
        <begin position="73"/>
        <end position="90"/>
    </location>
</feature>
<feature type="transmembrane region" description="Helical" evidence="8">
    <location>
        <begin position="444"/>
        <end position="468"/>
    </location>
</feature>
<feature type="domain" description="Major facilitator superfamily (MFS) profile" evidence="9">
    <location>
        <begin position="35"/>
        <end position="501"/>
    </location>
</feature>
<sequence>MDFIKLVFLSPEVNPSNRKARSIPVLNPFDKYGRVYFFSWFGFMVAFLSWYAFPPLLTHTIRKDLKMTQAEVANSNIVALLATLLVRFIAGPLCDRFGPRLVFIGLLLCGSIPTVMAGLVTNAQGLIALRFFVGILGGTFVPCQVWCTGFFDKKIVGTANSLAAGWGNAGGGITYFLMPAIFDSLVNNQGLPAHKAWRVAYIVPFAIIVVIAVAMFFTCEDTPTGKWSERHLWAEENNRLTDPNAIVDLKSGTTSTQPSRYPSTINIAADIEKKGTLTPPESVAPIPGQLESLRTDTVVAPTFKEAMNVILSASTAAVAIPYACSFGAELAINSILGEFYAENFPYMGQTKTGQWAAMFGLLNIVCRPAGGFIADILYQYTGSVWSKKIFLSFLGVGMGAFQIAIGFSDPKSEATMFGLTAGLGFFLEACNGANFAVVPHVHPFANGIVSGVVGGMGNLGGIIFAIVIRYNGAQYALSFWIIGIIAIAANLAVCWIRPVPRSQMV</sequence>
<feature type="transmembrane region" description="Helical" evidence="8">
    <location>
        <begin position="102"/>
        <end position="121"/>
    </location>
</feature>
<dbReference type="Proteomes" id="UP000326565">
    <property type="component" value="Unassembled WGS sequence"/>
</dbReference>
<evidence type="ECO:0000256" key="7">
    <source>
        <dbReference type="ARBA" id="ARBA00023136"/>
    </source>
</evidence>
<dbReference type="FunFam" id="1.20.1250.20:FF:000382">
    <property type="entry name" value="Nitrate transporter CrnA"/>
    <property type="match status" value="1"/>
</dbReference>
<dbReference type="PROSITE" id="PS50850">
    <property type="entry name" value="MFS"/>
    <property type="match status" value="1"/>
</dbReference>
<dbReference type="InterPro" id="IPR011701">
    <property type="entry name" value="MFS"/>
</dbReference>
<dbReference type="InterPro" id="IPR036259">
    <property type="entry name" value="MFS_trans_sf"/>
</dbReference>
<feature type="transmembrane region" description="Helical" evidence="8">
    <location>
        <begin position="35"/>
        <end position="53"/>
    </location>
</feature>
<feature type="transmembrane region" description="Helical" evidence="8">
    <location>
        <begin position="414"/>
        <end position="437"/>
    </location>
</feature>
<keyword evidence="6 8" id="KW-0534">Nitrate assimilation</keyword>
<feature type="transmembrane region" description="Helical" evidence="8">
    <location>
        <begin position="474"/>
        <end position="496"/>
    </location>
</feature>
<comment type="similarity">
    <text evidence="2 8">Belongs to the major facilitator superfamily. Nitrate/nitrite porter (TC 2.A.1.8) family.</text>
</comment>
<keyword evidence="8" id="KW-1003">Cell membrane</keyword>
<evidence type="ECO:0000256" key="5">
    <source>
        <dbReference type="ARBA" id="ARBA00022989"/>
    </source>
</evidence>
<evidence type="ECO:0000256" key="3">
    <source>
        <dbReference type="ARBA" id="ARBA00022448"/>
    </source>
</evidence>
<dbReference type="InterPro" id="IPR044772">
    <property type="entry name" value="NO3_transporter"/>
</dbReference>
<dbReference type="CDD" id="cd17341">
    <property type="entry name" value="MFS_NRT2_like"/>
    <property type="match status" value="1"/>
</dbReference>
<evidence type="ECO:0000256" key="1">
    <source>
        <dbReference type="ARBA" id="ARBA00004141"/>
    </source>
</evidence>
<dbReference type="GO" id="GO:0015113">
    <property type="term" value="F:nitrite transmembrane transporter activity"/>
    <property type="evidence" value="ECO:0007669"/>
    <property type="project" value="InterPro"/>
</dbReference>
<proteinExistence type="inferred from homology"/>
<keyword evidence="7 8" id="KW-0472">Membrane</keyword>
<keyword evidence="5 8" id="KW-1133">Transmembrane helix</keyword>
<dbReference type="Pfam" id="PF07690">
    <property type="entry name" value="MFS_1"/>
    <property type="match status" value="1"/>
</dbReference>
<accession>A0A5N5XBL5</accession>
<keyword evidence="11" id="KW-1185">Reference proteome</keyword>
<evidence type="ECO:0000259" key="9">
    <source>
        <dbReference type="PROSITE" id="PS50850"/>
    </source>
</evidence>
<dbReference type="GO" id="GO:0005886">
    <property type="term" value="C:plasma membrane"/>
    <property type="evidence" value="ECO:0007669"/>
    <property type="project" value="UniProtKB-SubCell"/>
</dbReference>
<dbReference type="InterPro" id="IPR004737">
    <property type="entry name" value="NO3_transporter_NarK/NarU-like"/>
</dbReference>
<feature type="transmembrane region" description="Helical" evidence="8">
    <location>
        <begin position="163"/>
        <end position="181"/>
    </location>
</feature>
<feature type="transmembrane region" description="Helical" evidence="8">
    <location>
        <begin position="127"/>
        <end position="151"/>
    </location>
</feature>
<gene>
    <name evidence="10" type="ORF">BDV29DRAFT_21379</name>
</gene>
<evidence type="ECO:0000256" key="4">
    <source>
        <dbReference type="ARBA" id="ARBA00022692"/>
    </source>
</evidence>
<dbReference type="FunFam" id="1.20.1250.20:FF:000463">
    <property type="entry name" value="Nitrate transporter CrnA"/>
    <property type="match status" value="1"/>
</dbReference>
<organism evidence="10 11">
    <name type="scientific">Aspergillus leporis</name>
    <dbReference type="NCBI Taxonomy" id="41062"/>
    <lineage>
        <taxon>Eukaryota</taxon>
        <taxon>Fungi</taxon>
        <taxon>Dikarya</taxon>
        <taxon>Ascomycota</taxon>
        <taxon>Pezizomycotina</taxon>
        <taxon>Eurotiomycetes</taxon>
        <taxon>Eurotiomycetidae</taxon>
        <taxon>Eurotiales</taxon>
        <taxon>Aspergillaceae</taxon>
        <taxon>Aspergillus</taxon>
        <taxon>Aspergillus subgen. Circumdati</taxon>
    </lineage>
</organism>
<keyword evidence="3 8" id="KW-0813">Transport</keyword>
<dbReference type="SUPFAM" id="SSF103473">
    <property type="entry name" value="MFS general substrate transporter"/>
    <property type="match status" value="1"/>
</dbReference>
<evidence type="ECO:0000313" key="11">
    <source>
        <dbReference type="Proteomes" id="UP000326565"/>
    </source>
</evidence>
<reference evidence="10 11" key="1">
    <citation type="submission" date="2019-04" db="EMBL/GenBank/DDBJ databases">
        <title>Friends and foes A comparative genomics study of 23 Aspergillus species from section Flavi.</title>
        <authorList>
            <consortium name="DOE Joint Genome Institute"/>
            <person name="Kjaerbolling I."/>
            <person name="Vesth T."/>
            <person name="Frisvad J.C."/>
            <person name="Nybo J.L."/>
            <person name="Theobald S."/>
            <person name="Kildgaard S."/>
            <person name="Isbrandt T."/>
            <person name="Kuo A."/>
            <person name="Sato A."/>
            <person name="Lyhne E.K."/>
            <person name="Kogle M.E."/>
            <person name="Wiebenga A."/>
            <person name="Kun R.S."/>
            <person name="Lubbers R.J."/>
            <person name="Makela M.R."/>
            <person name="Barry K."/>
            <person name="Chovatia M."/>
            <person name="Clum A."/>
            <person name="Daum C."/>
            <person name="Haridas S."/>
            <person name="He G."/>
            <person name="LaButti K."/>
            <person name="Lipzen A."/>
            <person name="Mondo S."/>
            <person name="Riley R."/>
            <person name="Salamov A."/>
            <person name="Simmons B.A."/>
            <person name="Magnuson J.K."/>
            <person name="Henrissat B."/>
            <person name="Mortensen U.H."/>
            <person name="Larsen T.O."/>
            <person name="Devries R.P."/>
            <person name="Grigoriev I.V."/>
            <person name="Machida M."/>
            <person name="Baker S.E."/>
            <person name="Andersen M.R."/>
        </authorList>
    </citation>
    <scope>NUCLEOTIDE SEQUENCE [LARGE SCALE GENOMIC DNA]</scope>
    <source>
        <strain evidence="10 11">CBS 151.66</strain>
    </source>
</reference>
<dbReference type="PANTHER" id="PTHR23515">
    <property type="entry name" value="HIGH-AFFINITY NITRATE TRANSPORTER 2.3"/>
    <property type="match status" value="1"/>
</dbReference>
<keyword evidence="4 8" id="KW-0812">Transmembrane</keyword>
<evidence type="ECO:0000313" key="10">
    <source>
        <dbReference type="EMBL" id="KAB8078158.1"/>
    </source>
</evidence>
<dbReference type="GO" id="GO:0015112">
    <property type="term" value="F:nitrate transmembrane transporter activity"/>
    <property type="evidence" value="ECO:0007669"/>
    <property type="project" value="UniProtKB-UniRule"/>
</dbReference>
<name>A0A5N5XBL5_9EURO</name>
<dbReference type="NCBIfam" id="TIGR00886">
    <property type="entry name" value="2A0108"/>
    <property type="match status" value="1"/>
</dbReference>
<feature type="transmembrane region" description="Helical" evidence="8">
    <location>
        <begin position="355"/>
        <end position="377"/>
    </location>
</feature>
<evidence type="ECO:0000256" key="2">
    <source>
        <dbReference type="ARBA" id="ARBA00008432"/>
    </source>
</evidence>
<evidence type="ECO:0000256" key="6">
    <source>
        <dbReference type="ARBA" id="ARBA00023063"/>
    </source>
</evidence>
<dbReference type="AlphaFoldDB" id="A0A5N5XBL5"/>